<evidence type="ECO:0000313" key="8">
    <source>
        <dbReference type="Proteomes" id="UP000095743"/>
    </source>
</evidence>
<feature type="domain" description="Flagellin C-terminal" evidence="6">
    <location>
        <begin position="185"/>
        <end position="270"/>
    </location>
</feature>
<keyword evidence="8" id="KW-1185">Reference proteome</keyword>
<dbReference type="GO" id="GO:0009288">
    <property type="term" value="C:bacterial-type flagellum"/>
    <property type="evidence" value="ECO:0007669"/>
    <property type="project" value="UniProtKB-SubCell"/>
</dbReference>
<organism evidence="7 8">
    <name type="scientific">Geosporobacter ferrireducens</name>
    <dbReference type="NCBI Taxonomy" id="1424294"/>
    <lineage>
        <taxon>Bacteria</taxon>
        <taxon>Bacillati</taxon>
        <taxon>Bacillota</taxon>
        <taxon>Clostridia</taxon>
        <taxon>Peptostreptococcales</taxon>
        <taxon>Thermotaleaceae</taxon>
        <taxon>Geosporobacter</taxon>
    </lineage>
</organism>
<keyword evidence="7" id="KW-0969">Cilium</keyword>
<evidence type="ECO:0000256" key="3">
    <source>
        <dbReference type="ARBA" id="ARBA00023143"/>
    </source>
</evidence>
<dbReference type="InterPro" id="IPR001029">
    <property type="entry name" value="Flagellin_N"/>
</dbReference>
<dbReference type="KEGG" id="gfe:Gferi_10755"/>
<comment type="function">
    <text evidence="4">Flagellin is the subunit protein which polymerizes to form the filaments of bacterial flagella.</text>
</comment>
<keyword evidence="7" id="KW-0966">Cell projection</keyword>
<accession>A0A1D8GQ58</accession>
<dbReference type="SUPFAM" id="SSF64518">
    <property type="entry name" value="Phase 1 flagellin"/>
    <property type="match status" value="1"/>
</dbReference>
<keyword evidence="3 4" id="KW-0975">Bacterial flagellum</keyword>
<dbReference type="GO" id="GO:0005576">
    <property type="term" value="C:extracellular region"/>
    <property type="evidence" value="ECO:0007669"/>
    <property type="project" value="UniProtKB-SubCell"/>
</dbReference>
<feature type="domain" description="Flagellin N-terminal" evidence="5">
    <location>
        <begin position="3"/>
        <end position="140"/>
    </location>
</feature>
<dbReference type="PANTHER" id="PTHR42792:SF2">
    <property type="entry name" value="FLAGELLIN"/>
    <property type="match status" value="1"/>
</dbReference>
<dbReference type="Pfam" id="PF00700">
    <property type="entry name" value="Flagellin_C"/>
    <property type="match status" value="1"/>
</dbReference>
<evidence type="ECO:0000256" key="4">
    <source>
        <dbReference type="RuleBase" id="RU362073"/>
    </source>
</evidence>
<gene>
    <name evidence="7" type="ORF">Gferi_10755</name>
</gene>
<dbReference type="Gene3D" id="1.20.1330.10">
    <property type="entry name" value="f41 fragment of flagellin, N-terminal domain"/>
    <property type="match status" value="1"/>
</dbReference>
<proteinExistence type="inferred from homology"/>
<keyword evidence="4" id="KW-0964">Secreted</keyword>
<dbReference type="AlphaFoldDB" id="A0A1D8GQ58"/>
<evidence type="ECO:0000256" key="1">
    <source>
        <dbReference type="ARBA" id="ARBA00005709"/>
    </source>
</evidence>
<dbReference type="InterPro" id="IPR001492">
    <property type="entry name" value="Flagellin"/>
</dbReference>
<dbReference type="STRING" id="1424294.Gferi_10755"/>
<dbReference type="EMBL" id="CP017269">
    <property type="protein sequence ID" value="AOT73075.1"/>
    <property type="molecule type" value="Genomic_DNA"/>
</dbReference>
<dbReference type="GO" id="GO:0005198">
    <property type="term" value="F:structural molecule activity"/>
    <property type="evidence" value="ECO:0007669"/>
    <property type="project" value="UniProtKB-UniRule"/>
</dbReference>
<dbReference type="OrthoDB" id="9796789at2"/>
<evidence type="ECO:0000259" key="5">
    <source>
        <dbReference type="Pfam" id="PF00669"/>
    </source>
</evidence>
<dbReference type="PRINTS" id="PR00207">
    <property type="entry name" value="FLAGELLIN"/>
</dbReference>
<keyword evidence="7" id="KW-0282">Flagellum</keyword>
<evidence type="ECO:0000259" key="6">
    <source>
        <dbReference type="Pfam" id="PF00700"/>
    </source>
</evidence>
<comment type="subcellular location">
    <subcellularLocation>
        <location evidence="4">Secreted</location>
    </subcellularLocation>
    <subcellularLocation>
        <location evidence="4">Bacterial flagellum</location>
    </subcellularLocation>
</comment>
<dbReference type="Proteomes" id="UP000095743">
    <property type="component" value="Chromosome"/>
</dbReference>
<dbReference type="PANTHER" id="PTHR42792">
    <property type="entry name" value="FLAGELLIN"/>
    <property type="match status" value="1"/>
</dbReference>
<dbReference type="Gene3D" id="1.20.120.340">
    <property type="entry name" value="Flagellar protein FliS"/>
    <property type="match status" value="1"/>
</dbReference>
<name>A0A1D8GQ58_9FIRM</name>
<dbReference type="InterPro" id="IPR046358">
    <property type="entry name" value="Flagellin_C"/>
</dbReference>
<comment type="similarity">
    <text evidence="1 4">Belongs to the bacterial flagellin family.</text>
</comment>
<evidence type="ECO:0000256" key="2">
    <source>
        <dbReference type="ARBA" id="ARBA00020110"/>
    </source>
</evidence>
<sequence length="271" mass="28831">MVINNNMLAINSHRSLKVTGGDQQKSVERLSSGLRINRAADDAAGLAISEKMRGQIRGLNQASRNSQDGISMIQTAEGALNETHAILQRMRELAVQTANGTYQDTDRELAQKEVAQLQAQIDSIANQTSFNQQNVLNTTATVTLQVGANAGETISFALVNASSASLGVDSATVSVGNQTAASAAITAINNALISVASFRADLGAVQNRLEHTIKNVDVAAENLQASESRIRDTDMAKEMMQYTRANILQQAATAMLAQANQAPQGVLQLLR</sequence>
<protein>
    <recommendedName>
        <fullName evidence="2 4">Flagellin</fullName>
    </recommendedName>
</protein>
<reference evidence="7 8" key="1">
    <citation type="submission" date="2016-09" db="EMBL/GenBank/DDBJ databases">
        <title>Genomic analysis reveals versatility of anaerobic energy metabolism of Geosporobacter ferrireducens IRF9 of phylum Firmicutes.</title>
        <authorList>
            <person name="Kim S.-J."/>
        </authorList>
    </citation>
    <scope>NUCLEOTIDE SEQUENCE [LARGE SCALE GENOMIC DNA]</scope>
    <source>
        <strain evidence="7 8">IRF9</strain>
    </source>
</reference>
<evidence type="ECO:0000313" key="7">
    <source>
        <dbReference type="EMBL" id="AOT73075.1"/>
    </source>
</evidence>
<dbReference type="Pfam" id="PF00669">
    <property type="entry name" value="Flagellin_N"/>
    <property type="match status" value="1"/>
</dbReference>